<accession>A0A372LGD3</accession>
<gene>
    <name evidence="1" type="ORF">D0466_05585</name>
</gene>
<dbReference type="InterPro" id="IPR023833">
    <property type="entry name" value="Signal_pept_SipW-depend-type"/>
</dbReference>
<keyword evidence="2" id="KW-1185">Reference proteome</keyword>
<dbReference type="AlphaFoldDB" id="A0A372LGD3"/>
<comment type="caution">
    <text evidence="1">The sequence shown here is derived from an EMBL/GenBank/DDBJ whole genome shotgun (WGS) entry which is preliminary data.</text>
</comment>
<reference evidence="1 2" key="1">
    <citation type="submission" date="2018-08" db="EMBL/GenBank/DDBJ databases">
        <title>Bacillus chawlae sp. nov., Bacillus glennii sp. nov., and Bacillus saganii sp. nov. Isolated from the Vehicle Assembly Building at Kennedy Space Center where the Viking Spacecraft were Assembled.</title>
        <authorList>
            <person name="Seuylemezian A."/>
            <person name="Vaishampayan P."/>
        </authorList>
    </citation>
    <scope>NUCLEOTIDE SEQUENCE [LARGE SCALE GENOMIC DNA]</scope>
    <source>
        <strain evidence="1 2">V44-8</strain>
    </source>
</reference>
<dbReference type="InterPro" id="IPR022121">
    <property type="entry name" value="Peptidase_M73_camelysin"/>
</dbReference>
<dbReference type="Pfam" id="PF12389">
    <property type="entry name" value="Peptidase_M73"/>
    <property type="match status" value="1"/>
</dbReference>
<dbReference type="Proteomes" id="UP000262939">
    <property type="component" value="Unassembled WGS sequence"/>
</dbReference>
<dbReference type="NCBIfam" id="TIGR04088">
    <property type="entry name" value="cognate_SipW"/>
    <property type="match status" value="1"/>
</dbReference>
<evidence type="ECO:0000313" key="1">
    <source>
        <dbReference type="EMBL" id="RFU65365.1"/>
    </source>
</evidence>
<evidence type="ECO:0008006" key="3">
    <source>
        <dbReference type="Google" id="ProtNLM"/>
    </source>
</evidence>
<organism evidence="1 2">
    <name type="scientific">Peribacillus glennii</name>
    <dbReference type="NCBI Taxonomy" id="2303991"/>
    <lineage>
        <taxon>Bacteria</taxon>
        <taxon>Bacillati</taxon>
        <taxon>Bacillota</taxon>
        <taxon>Bacilli</taxon>
        <taxon>Bacillales</taxon>
        <taxon>Bacillaceae</taxon>
        <taxon>Peribacillus</taxon>
    </lineage>
</organism>
<protein>
    <recommendedName>
        <fullName evidence="3">Cell division protein FtsN</fullName>
    </recommendedName>
</protein>
<proteinExistence type="predicted"/>
<name>A0A372LGD3_9BACI</name>
<dbReference type="EMBL" id="QVTD01000003">
    <property type="protein sequence ID" value="RFU65365.1"/>
    <property type="molecule type" value="Genomic_DNA"/>
</dbReference>
<dbReference type="OrthoDB" id="2381098at2"/>
<dbReference type="RefSeq" id="WP_117321540.1">
    <property type="nucleotide sequence ID" value="NZ_QVTD01000003.1"/>
</dbReference>
<evidence type="ECO:0000313" key="2">
    <source>
        <dbReference type="Proteomes" id="UP000262939"/>
    </source>
</evidence>
<sequence length="183" mass="18732">MSIKKKIGGALLGTAMGAALIGGGTFALFTAEASNSGNTFTAGTVKINDISGGAVLSTTANIGNLAPGDTDNATLTIENKGTLDAWVKLDNYTTNANATFKDGTGDLFEGSTPVTITHDQGAVKVPKNGTATFNVAYSFPKAANNDYQAATGTVTFNVKAVQARNNTKTDDSGPKSWNQDASE</sequence>